<dbReference type="GO" id="GO:0016513">
    <property type="term" value="C:core-binding factor complex"/>
    <property type="evidence" value="ECO:0007669"/>
    <property type="project" value="TreeGrafter"/>
</dbReference>
<evidence type="ECO:0000256" key="3">
    <source>
        <dbReference type="ARBA" id="ARBA00025734"/>
    </source>
</evidence>
<dbReference type="SUPFAM" id="SSF50723">
    <property type="entry name" value="Core binding factor beta, CBF"/>
    <property type="match status" value="1"/>
</dbReference>
<sequence>VPRPVPHLRHNFENEFFRKLSHECENKFMGSRERPHEECQACFQNSCPNGHWEMALAAPGTNPSLQGFPASWQGEHDRHLAGRMWQGGWEGSHDSGLSLVIWKGRTDLQRLDGAGCLGSDELRA</sequence>
<dbReference type="InterPro" id="IPR003417">
    <property type="entry name" value="CBF_beta"/>
</dbReference>
<reference evidence="4" key="1">
    <citation type="journal article" date="2010" name="Nature">
        <title>The sequence and de novo assembly of the giant panda genome.</title>
        <authorList>
            <person name="Li R."/>
            <person name="Fan W."/>
            <person name="Tian G."/>
            <person name="Zhu H."/>
            <person name="He L."/>
            <person name="Cai J."/>
            <person name="Huang Q."/>
            <person name="Cai Q."/>
            <person name="Li B."/>
            <person name="Bai Y."/>
            <person name="Zhang Z."/>
            <person name="Zhang Y."/>
            <person name="Wang W."/>
            <person name="Li J."/>
            <person name="Wei F."/>
            <person name="Li H."/>
            <person name="Jian M."/>
            <person name="Li J."/>
            <person name="Zhang Z."/>
            <person name="Nielsen R."/>
            <person name="Li D."/>
            <person name="Gu W."/>
            <person name="Yang Z."/>
            <person name="Xuan Z."/>
            <person name="Ryder O.A."/>
            <person name="Leung F.C."/>
            <person name="Zhou Y."/>
            <person name="Cao J."/>
            <person name="Sun X."/>
            <person name="Fu Y."/>
            <person name="Fang X."/>
            <person name="Guo X."/>
            <person name="Wang B."/>
            <person name="Hou R."/>
            <person name="Shen F."/>
            <person name="Mu B."/>
            <person name="Ni P."/>
            <person name="Lin R."/>
            <person name="Qian W."/>
            <person name="Wang G."/>
            <person name="Yu C."/>
            <person name="Nie W."/>
            <person name="Wang J."/>
            <person name="Wu Z."/>
            <person name="Liang H."/>
            <person name="Min J."/>
            <person name="Wu Q."/>
            <person name="Cheng S."/>
            <person name="Ruan J."/>
            <person name="Wang M."/>
            <person name="Shi Z."/>
            <person name="Wen M."/>
            <person name="Liu B."/>
            <person name="Ren X."/>
            <person name="Zheng H."/>
            <person name="Dong D."/>
            <person name="Cook K."/>
            <person name="Shan G."/>
            <person name="Zhang H."/>
            <person name="Kosiol C."/>
            <person name="Xie X."/>
            <person name="Lu Z."/>
            <person name="Zheng H."/>
            <person name="Li Y."/>
            <person name="Steiner C.C."/>
            <person name="Lam T.T."/>
            <person name="Lin S."/>
            <person name="Zhang Q."/>
            <person name="Li G."/>
            <person name="Tian J."/>
            <person name="Gong T."/>
            <person name="Liu H."/>
            <person name="Zhang D."/>
            <person name="Fang L."/>
            <person name="Ye C."/>
            <person name="Zhang J."/>
            <person name="Hu W."/>
            <person name="Xu A."/>
            <person name="Ren Y."/>
            <person name="Zhang G."/>
            <person name="Bruford M.W."/>
            <person name="Li Q."/>
            <person name="Ma L."/>
            <person name="Guo Y."/>
            <person name="An N."/>
            <person name="Hu Y."/>
            <person name="Zheng Y."/>
            <person name="Shi Y."/>
            <person name="Li Z."/>
            <person name="Liu Q."/>
            <person name="Chen Y."/>
            <person name="Zhao J."/>
            <person name="Qu N."/>
            <person name="Zhao S."/>
            <person name="Tian F."/>
            <person name="Wang X."/>
            <person name="Wang H."/>
            <person name="Xu L."/>
            <person name="Liu X."/>
            <person name="Vinar T."/>
            <person name="Wang Y."/>
            <person name="Lam T.W."/>
            <person name="Yiu S.M."/>
            <person name="Liu S."/>
            <person name="Zhang H."/>
            <person name="Li D."/>
            <person name="Huang Y."/>
            <person name="Wang X."/>
            <person name="Yang G."/>
            <person name="Jiang Z."/>
            <person name="Wang J."/>
            <person name="Qin N."/>
            <person name="Li L."/>
            <person name="Li J."/>
            <person name="Bolund L."/>
            <person name="Kristiansen K."/>
            <person name="Wong G.K."/>
            <person name="Olson M."/>
            <person name="Zhang X."/>
            <person name="Li S."/>
            <person name="Yang H."/>
            <person name="Wang J."/>
            <person name="Wang J."/>
        </authorList>
    </citation>
    <scope>NUCLEOTIDE SEQUENCE [LARGE SCALE GENOMIC DNA]</scope>
</reference>
<dbReference type="GO" id="GO:0006357">
    <property type="term" value="P:regulation of transcription by RNA polymerase II"/>
    <property type="evidence" value="ECO:0007669"/>
    <property type="project" value="TreeGrafter"/>
</dbReference>
<dbReference type="PANTHER" id="PTHR10276">
    <property type="entry name" value="CORE-BINDING FACTOR, BETA SUBUNIT"/>
    <property type="match status" value="1"/>
</dbReference>
<dbReference type="InParanoid" id="D2GZF4"/>
<dbReference type="PANTHER" id="PTHR10276:SF3">
    <property type="entry name" value="CORE-BINDING FACTOR SUBUNIT BETA"/>
    <property type="match status" value="1"/>
</dbReference>
<dbReference type="EMBL" id="GL192391">
    <property type="protein sequence ID" value="EFB21334.1"/>
    <property type="molecule type" value="Genomic_DNA"/>
</dbReference>
<accession>D2GZF4</accession>
<dbReference type="AlphaFoldDB" id="D2GZF4"/>
<name>D2GZF4_AILME</name>
<dbReference type="Pfam" id="PF02312">
    <property type="entry name" value="CBF_beta"/>
    <property type="match status" value="1"/>
</dbReference>
<protein>
    <submittedName>
        <fullName evidence="4">Uncharacterized protein</fullName>
    </submittedName>
</protein>
<evidence type="ECO:0000256" key="1">
    <source>
        <dbReference type="ARBA" id="ARBA00004123"/>
    </source>
</evidence>
<evidence type="ECO:0000256" key="2">
    <source>
        <dbReference type="ARBA" id="ARBA00023242"/>
    </source>
</evidence>
<dbReference type="GO" id="GO:0043565">
    <property type="term" value="F:sequence-specific DNA binding"/>
    <property type="evidence" value="ECO:0007669"/>
    <property type="project" value="TreeGrafter"/>
</dbReference>
<evidence type="ECO:0000313" key="4">
    <source>
        <dbReference type="EMBL" id="EFB21334.1"/>
    </source>
</evidence>
<feature type="non-terminal residue" evidence="4">
    <location>
        <position position="1"/>
    </location>
</feature>
<organism evidence="4">
    <name type="scientific">Ailuropoda melanoleuca</name>
    <name type="common">Giant panda</name>
    <dbReference type="NCBI Taxonomy" id="9646"/>
    <lineage>
        <taxon>Eukaryota</taxon>
        <taxon>Metazoa</taxon>
        <taxon>Chordata</taxon>
        <taxon>Craniata</taxon>
        <taxon>Vertebrata</taxon>
        <taxon>Euteleostomi</taxon>
        <taxon>Mammalia</taxon>
        <taxon>Eutheria</taxon>
        <taxon>Laurasiatheria</taxon>
        <taxon>Carnivora</taxon>
        <taxon>Caniformia</taxon>
        <taxon>Ursidae</taxon>
        <taxon>Ailuropoda</taxon>
    </lineage>
</organism>
<gene>
    <name evidence="4" type="ORF">PANDA_002460</name>
</gene>
<comment type="subcellular location">
    <subcellularLocation>
        <location evidence="1">Nucleus</location>
    </subcellularLocation>
</comment>
<dbReference type="Gene3D" id="2.40.250.10">
    <property type="entry name" value="Core binding factor, beta subunit"/>
    <property type="match status" value="1"/>
</dbReference>
<dbReference type="InterPro" id="IPR036552">
    <property type="entry name" value="CBF_bsu_sf"/>
</dbReference>
<comment type="similarity">
    <text evidence="3">Belongs to the CBF-beta family.</text>
</comment>
<feature type="non-terminal residue" evidence="4">
    <location>
        <position position="124"/>
    </location>
</feature>
<keyword evidence="2" id="KW-0539">Nucleus</keyword>
<proteinExistence type="inferred from homology"/>
<dbReference type="GO" id="GO:0003713">
    <property type="term" value="F:transcription coactivator activity"/>
    <property type="evidence" value="ECO:0007669"/>
    <property type="project" value="InterPro"/>
</dbReference>